<dbReference type="Proteomes" id="UP000184520">
    <property type="component" value="Unassembled WGS sequence"/>
</dbReference>
<evidence type="ECO:0000313" key="2">
    <source>
        <dbReference type="Proteomes" id="UP000184520"/>
    </source>
</evidence>
<protein>
    <submittedName>
        <fullName evidence="1">Uncharacterized protein</fullName>
    </submittedName>
</protein>
<sequence>MYFLKNGSISLLVLAIVTTAMLMTQGKDAEIYLIAFSNVIDKDDTYGGGLNPQKIYVSKQIYPDIYSNETSALLPKDAEAAIKTYCDDNGLELIFYDETTPLQLNEIGEVVGGGVRVEFGELTKSFIVSEIDVSIYIANMASGGTTYTLYRWFGGWKLWSSRMAWIS</sequence>
<dbReference type="OrthoDB" id="9838168at2"/>
<dbReference type="STRING" id="634436.SAMN05216361_0844"/>
<dbReference type="AlphaFoldDB" id="A0A1M5FHF8"/>
<dbReference type="EMBL" id="FQWD01000001">
    <property type="protein sequence ID" value="SHF90935.1"/>
    <property type="molecule type" value="Genomic_DNA"/>
</dbReference>
<name>A0A1M5FHF8_9ALTE</name>
<organism evidence="1 2">
    <name type="scientific">Marisediminitalea aggregata</name>
    <dbReference type="NCBI Taxonomy" id="634436"/>
    <lineage>
        <taxon>Bacteria</taxon>
        <taxon>Pseudomonadati</taxon>
        <taxon>Pseudomonadota</taxon>
        <taxon>Gammaproteobacteria</taxon>
        <taxon>Alteromonadales</taxon>
        <taxon>Alteromonadaceae</taxon>
        <taxon>Marisediminitalea</taxon>
    </lineage>
</organism>
<accession>A0A1M5FHF8</accession>
<proteinExistence type="predicted"/>
<reference evidence="2" key="1">
    <citation type="submission" date="2016-11" db="EMBL/GenBank/DDBJ databases">
        <authorList>
            <person name="Varghese N."/>
            <person name="Submissions S."/>
        </authorList>
    </citation>
    <scope>NUCLEOTIDE SEQUENCE [LARGE SCALE GENOMIC DNA]</scope>
    <source>
        <strain evidence="2">CGMCC 1.8995</strain>
    </source>
</reference>
<gene>
    <name evidence="1" type="ORF">SAMN05216361_0844</name>
</gene>
<dbReference type="RefSeq" id="WP_073318191.1">
    <property type="nucleotide sequence ID" value="NZ_FQWD01000001.1"/>
</dbReference>
<keyword evidence="2" id="KW-1185">Reference proteome</keyword>
<evidence type="ECO:0000313" key="1">
    <source>
        <dbReference type="EMBL" id="SHF90935.1"/>
    </source>
</evidence>